<dbReference type="Gene3D" id="3.20.20.70">
    <property type="entry name" value="Aldolase class I"/>
    <property type="match status" value="1"/>
</dbReference>
<reference evidence="4 5" key="1">
    <citation type="journal article" date="2018" name="IMA Fungus">
        <title>IMA Genome-F 9: Draft genome sequence of Annulohypoxylon stygium, Aspergillus mulundensis, Berkeleyomyces basicola (syn. Thielaviopsis basicola), Ceratocystis smalleyi, two Cercospora beticola strains, Coleophoma cylindrospora, Fusarium fracticaudum, Phialophora cf. hyalina, and Morchella septimelata.</title>
        <authorList>
            <person name="Wingfield B.D."/>
            <person name="Bills G.F."/>
            <person name="Dong Y."/>
            <person name="Huang W."/>
            <person name="Nel W.J."/>
            <person name="Swalarsk-Parry B.S."/>
            <person name="Vaghefi N."/>
            <person name="Wilken P.M."/>
            <person name="An Z."/>
            <person name="de Beer Z.W."/>
            <person name="De Vos L."/>
            <person name="Chen L."/>
            <person name="Duong T.A."/>
            <person name="Gao Y."/>
            <person name="Hammerbacher A."/>
            <person name="Kikkert J.R."/>
            <person name="Li Y."/>
            <person name="Li H."/>
            <person name="Li K."/>
            <person name="Li Q."/>
            <person name="Liu X."/>
            <person name="Ma X."/>
            <person name="Naidoo K."/>
            <person name="Pethybridge S.J."/>
            <person name="Sun J."/>
            <person name="Steenkamp E.T."/>
            <person name="van der Nest M.A."/>
            <person name="van Wyk S."/>
            <person name="Wingfield M.J."/>
            <person name="Xiong C."/>
            <person name="Yue Q."/>
            <person name="Zhang X."/>
        </authorList>
    </citation>
    <scope>NUCLEOTIDE SEQUENCE [LARGE SCALE GENOMIC DNA]</scope>
    <source>
        <strain evidence="4 5">DSM 5745</strain>
    </source>
</reference>
<dbReference type="EC" id="4.1.2.13" evidence="3"/>
<keyword evidence="3" id="KW-0456">Lyase</keyword>
<comment type="cofactor">
    <cofactor evidence="3">
        <name>Zn(2+)</name>
        <dbReference type="ChEBI" id="CHEBI:29105"/>
    </cofactor>
    <text evidence="3">Binds 2 Zn(2+) ions per subunit. One is catalytic and the other provides a structural contribution.</text>
</comment>
<evidence type="ECO:0000256" key="1">
    <source>
        <dbReference type="ARBA" id="ARBA00006056"/>
    </source>
</evidence>
<comment type="similarity">
    <text evidence="1">Belongs to the LDH2/MDH2 oxidoreductase family.</text>
</comment>
<dbReference type="STRING" id="1810919.A0A3D8QS93"/>
<evidence type="ECO:0000256" key="3">
    <source>
        <dbReference type="RuleBase" id="RU366023"/>
    </source>
</evidence>
<comment type="caution">
    <text evidence="4">The sequence shown here is derived from an EMBL/GenBank/DDBJ whole genome shotgun (WGS) entry which is preliminary data.</text>
</comment>
<keyword evidence="5" id="KW-1185">Reference proteome</keyword>
<gene>
    <name evidence="4" type="ORF">DSM5745_09972</name>
</gene>
<keyword evidence="3" id="KW-0324">Glycolysis</keyword>
<dbReference type="OrthoDB" id="7881616at2759"/>
<dbReference type="Proteomes" id="UP000256690">
    <property type="component" value="Unassembled WGS sequence"/>
</dbReference>
<dbReference type="InterPro" id="IPR043143">
    <property type="entry name" value="Mal/L-sulf/L-lact_DH-like_NADP"/>
</dbReference>
<name>A0A3D8QS93_9EURO</name>
<organism evidence="4 5">
    <name type="scientific">Aspergillus mulundensis</name>
    <dbReference type="NCBI Taxonomy" id="1810919"/>
    <lineage>
        <taxon>Eukaryota</taxon>
        <taxon>Fungi</taxon>
        <taxon>Dikarya</taxon>
        <taxon>Ascomycota</taxon>
        <taxon>Pezizomycotina</taxon>
        <taxon>Eurotiomycetes</taxon>
        <taxon>Eurotiomycetidae</taxon>
        <taxon>Eurotiales</taxon>
        <taxon>Aspergillaceae</taxon>
        <taxon>Aspergillus</taxon>
        <taxon>Aspergillus subgen. Nidulantes</taxon>
    </lineage>
</organism>
<keyword evidence="3" id="KW-0479">Metal-binding</keyword>
<dbReference type="InterPro" id="IPR003767">
    <property type="entry name" value="Malate/L-lactate_DH-like"/>
</dbReference>
<dbReference type="InterPro" id="IPR000771">
    <property type="entry name" value="FBA_II"/>
</dbReference>
<evidence type="ECO:0000313" key="5">
    <source>
        <dbReference type="Proteomes" id="UP000256690"/>
    </source>
</evidence>
<dbReference type="InterPro" id="IPR043144">
    <property type="entry name" value="Mal/L-sulf/L-lact_DH-like_ah"/>
</dbReference>
<dbReference type="InterPro" id="IPR036111">
    <property type="entry name" value="Mal/L-sulfo/L-lacto_DH-like_sf"/>
</dbReference>
<dbReference type="Gene3D" id="1.10.1530.10">
    <property type="match status" value="1"/>
</dbReference>
<keyword evidence="3" id="KW-0862">Zinc</keyword>
<dbReference type="UniPathway" id="UPA00109">
    <property type="reaction ID" value="UER00183"/>
</dbReference>
<dbReference type="GeneID" id="38120342"/>
<keyword evidence="2" id="KW-0560">Oxidoreductase</keyword>
<dbReference type="AlphaFoldDB" id="A0A3D8QS93"/>
<comment type="pathway">
    <text evidence="3">Carbohydrate degradation; glycolysis; D-glyceraldehyde 3-phosphate and glycerone phosphate from D-glucose: step 4/4.</text>
</comment>
<accession>A0A3D8QS93</accession>
<dbReference type="SUPFAM" id="SSF51569">
    <property type="entry name" value="Aldolase"/>
    <property type="match status" value="1"/>
</dbReference>
<dbReference type="GO" id="GO:0008270">
    <property type="term" value="F:zinc ion binding"/>
    <property type="evidence" value="ECO:0007669"/>
    <property type="project" value="UniProtKB-UniRule"/>
</dbReference>
<dbReference type="Gene3D" id="3.30.1370.60">
    <property type="entry name" value="Hypothetical oxidoreductase yiak, domain 2"/>
    <property type="match status" value="1"/>
</dbReference>
<dbReference type="PANTHER" id="PTHR11091">
    <property type="entry name" value="OXIDOREDUCTASE-RELATED"/>
    <property type="match status" value="1"/>
</dbReference>
<dbReference type="GO" id="GO:0004332">
    <property type="term" value="F:fructose-bisphosphate aldolase activity"/>
    <property type="evidence" value="ECO:0007669"/>
    <property type="project" value="UniProtKB-EC"/>
</dbReference>
<dbReference type="RefSeq" id="XP_026599720.1">
    <property type="nucleotide sequence ID" value="XM_026751988.1"/>
</dbReference>
<dbReference type="InterPro" id="IPR013785">
    <property type="entry name" value="Aldolase_TIM"/>
</dbReference>
<dbReference type="PANTHER" id="PTHR11091:SF0">
    <property type="entry name" value="MALATE DEHYDROGENASE"/>
    <property type="match status" value="1"/>
</dbReference>
<protein>
    <recommendedName>
        <fullName evidence="3">Fructose-bisphosphate aldolase</fullName>
        <shortName evidence="3">FBP aldolase</shortName>
        <ecNumber evidence="3">4.1.2.13</ecNumber>
    </recommendedName>
</protein>
<dbReference type="GO" id="GO:0006096">
    <property type="term" value="P:glycolytic process"/>
    <property type="evidence" value="ECO:0007669"/>
    <property type="project" value="UniProtKB-UniPathway"/>
</dbReference>
<comment type="catalytic activity">
    <reaction evidence="3">
        <text>beta-D-fructose 1,6-bisphosphate = D-glyceraldehyde 3-phosphate + dihydroxyacetone phosphate</text>
        <dbReference type="Rhea" id="RHEA:14729"/>
        <dbReference type="ChEBI" id="CHEBI:32966"/>
        <dbReference type="ChEBI" id="CHEBI:57642"/>
        <dbReference type="ChEBI" id="CHEBI:59776"/>
        <dbReference type="EC" id="4.1.2.13"/>
    </reaction>
</comment>
<dbReference type="SUPFAM" id="SSF89733">
    <property type="entry name" value="L-sulfolactate dehydrogenase-like"/>
    <property type="match status" value="1"/>
</dbReference>
<evidence type="ECO:0000256" key="2">
    <source>
        <dbReference type="ARBA" id="ARBA00023002"/>
    </source>
</evidence>
<proteinExistence type="inferred from homology"/>
<comment type="similarity">
    <text evidence="3">Belongs to the class II fructose-bisphosphate aldolase family.</text>
</comment>
<evidence type="ECO:0000313" key="4">
    <source>
        <dbReference type="EMBL" id="RDW64561.1"/>
    </source>
</evidence>
<dbReference type="EMBL" id="PVWQ01000014">
    <property type="protein sequence ID" value="RDW64561.1"/>
    <property type="molecule type" value="Genomic_DNA"/>
</dbReference>
<dbReference type="Pfam" id="PF02615">
    <property type="entry name" value="Ldh_2"/>
    <property type="match status" value="1"/>
</dbReference>
<comment type="function">
    <text evidence="3">Catalyzes the aldol condensation of dihydroxyacetone phosphate (DHAP or glycerone-phosphate) with glyceraldehyde 3-phosphate (G3P) to form fructose 1,6-bisphosphate (FBP) in gluconeogenesis and the reverse reaction in glycolysis.</text>
</comment>
<sequence>MASATRYYADPAEAEKFATALLTKAGLTEEDARSMAECLVLADVRGVDTHGLARLPQYLDRVSNGRVNARPNLKITEKTPVVAHLDGDNGFGFVVATRGMAEATKRAEIYGIGMVTVNHSNHFGMAATYVLQALQANMISLVFTNSAKQMPPFGGKETLLGISPFAAGAPSNNEVPYILDMAPSVVAKGKIRRAARRGESIPLGWALDADGNPTTDANVALNGSMAPIGGPKGSGIAILMDIMSGVLTGAEFGGQVGDQYKDTKPQNVGHCFIALKPDVFFSVDDFKMRMDTLVQRVHGVTPAPGFSEVLFPGEPEHRLGLQRSKEGIPYADAEKIMFAEAAKEYGVPELGLSETPLSRSSGTHDVDFCKNPTSNRISTMQRSADDTKFPQKNLTWQILNHANTHGYAVGAYNCYNTEGVMAVIRAAEQQRSAAIIQLFPWTMHFQGPEFIRYVVSAAHAATAPVAVHLDHCIKAEDVELALTLPFDSIMVDASTEDEESNIRFCKSIVERARALNITIEAEMGRIEGGEDGLPNVNMEGVMTKPEDAEAFVRQTGVHFLAPSFGNIHGGYPAGGAEEAWDLPRLGAIGKLVACQTPLVLHGTHPVSHELFQKTIACGVRKINLNRTVRDEYTRFVADNAGKLELTVLQVEGVKVYTKSIERMMGVMGSAGRY</sequence>
<dbReference type="GO" id="GO:0016491">
    <property type="term" value="F:oxidoreductase activity"/>
    <property type="evidence" value="ECO:0007669"/>
    <property type="project" value="UniProtKB-KW"/>
</dbReference>
<dbReference type="Pfam" id="PF01116">
    <property type="entry name" value="F_bP_aldolase"/>
    <property type="match status" value="1"/>
</dbReference>